<evidence type="ECO:0000313" key="1">
    <source>
        <dbReference type="EMBL" id="MBX57189.1"/>
    </source>
</evidence>
<proteinExistence type="predicted"/>
<reference evidence="1" key="1">
    <citation type="submission" date="2018-02" db="EMBL/GenBank/DDBJ databases">
        <title>Rhizophora mucronata_Transcriptome.</title>
        <authorList>
            <person name="Meera S.P."/>
            <person name="Sreeshan A."/>
            <person name="Augustine A."/>
        </authorList>
    </citation>
    <scope>NUCLEOTIDE SEQUENCE</scope>
    <source>
        <tissue evidence="1">Leaf</tissue>
    </source>
</reference>
<protein>
    <submittedName>
        <fullName evidence="1">Uncharacterized protein</fullName>
    </submittedName>
</protein>
<dbReference type="EMBL" id="GGEC01076705">
    <property type="protein sequence ID" value="MBX57189.1"/>
    <property type="molecule type" value="Transcribed_RNA"/>
</dbReference>
<sequence>MVVASMYGLFSFIICEQQLDYNSWAQNDVRKKRIKLKYLLLLSR</sequence>
<organism evidence="1">
    <name type="scientific">Rhizophora mucronata</name>
    <name type="common">Asiatic mangrove</name>
    <dbReference type="NCBI Taxonomy" id="61149"/>
    <lineage>
        <taxon>Eukaryota</taxon>
        <taxon>Viridiplantae</taxon>
        <taxon>Streptophyta</taxon>
        <taxon>Embryophyta</taxon>
        <taxon>Tracheophyta</taxon>
        <taxon>Spermatophyta</taxon>
        <taxon>Magnoliopsida</taxon>
        <taxon>eudicotyledons</taxon>
        <taxon>Gunneridae</taxon>
        <taxon>Pentapetalae</taxon>
        <taxon>rosids</taxon>
        <taxon>fabids</taxon>
        <taxon>Malpighiales</taxon>
        <taxon>Rhizophoraceae</taxon>
        <taxon>Rhizophora</taxon>
    </lineage>
</organism>
<accession>A0A2P2PRB6</accession>
<dbReference type="AlphaFoldDB" id="A0A2P2PRB6"/>
<name>A0A2P2PRB6_RHIMU</name>